<reference evidence="2 3" key="1">
    <citation type="submission" date="2022-07" db="EMBL/GenBank/DDBJ databases">
        <title>Mucilaginibacter sp. JC4.</title>
        <authorList>
            <person name="Le V."/>
            <person name="Ko S.-R."/>
            <person name="Ahn C.-Y."/>
            <person name="Oh H.-M."/>
        </authorList>
    </citation>
    <scope>NUCLEOTIDE SEQUENCE [LARGE SCALE GENOMIC DNA]</scope>
    <source>
        <strain evidence="2 3">JC4</strain>
    </source>
</reference>
<comment type="caution">
    <text evidence="2">The sequence shown here is derived from an EMBL/GenBank/DDBJ whole genome shotgun (WGS) entry which is preliminary data.</text>
</comment>
<organism evidence="2 3">
    <name type="scientific">Mucilaginibacter aquariorum</name>
    <dbReference type="NCBI Taxonomy" id="2967225"/>
    <lineage>
        <taxon>Bacteria</taxon>
        <taxon>Pseudomonadati</taxon>
        <taxon>Bacteroidota</taxon>
        <taxon>Sphingobacteriia</taxon>
        <taxon>Sphingobacteriales</taxon>
        <taxon>Sphingobacteriaceae</taxon>
        <taxon>Mucilaginibacter</taxon>
    </lineage>
</organism>
<dbReference type="PROSITE" id="PS51257">
    <property type="entry name" value="PROKAR_LIPOPROTEIN"/>
    <property type="match status" value="1"/>
</dbReference>
<feature type="signal peptide" evidence="1">
    <location>
        <begin position="1"/>
        <end position="19"/>
    </location>
</feature>
<dbReference type="Proteomes" id="UP001204376">
    <property type="component" value="Unassembled WGS sequence"/>
</dbReference>
<accession>A0ABT1SYL0</accession>
<evidence type="ECO:0000313" key="2">
    <source>
        <dbReference type="EMBL" id="MCQ6957305.1"/>
    </source>
</evidence>
<evidence type="ECO:0000256" key="1">
    <source>
        <dbReference type="SAM" id="SignalP"/>
    </source>
</evidence>
<protein>
    <recommendedName>
        <fullName evidence="4">Lipoprotein</fullName>
    </recommendedName>
</protein>
<dbReference type="RefSeq" id="WP_256537512.1">
    <property type="nucleotide sequence ID" value="NZ_JANHOH010000001.1"/>
</dbReference>
<sequence length="103" mass="11602">MKKLLIGCLVSFPATLFVACGGRSHNGTYVANWKNEYSVAGDTIIIKENVATKRTSYRKIRKGQLKPKEWSVKRWILNDPNGPIIELGDHQIVLGSTIYKQVK</sequence>
<keyword evidence="3" id="KW-1185">Reference proteome</keyword>
<name>A0ABT1SYL0_9SPHI</name>
<gene>
    <name evidence="2" type="ORF">NPE20_05030</name>
</gene>
<proteinExistence type="predicted"/>
<evidence type="ECO:0000313" key="3">
    <source>
        <dbReference type="Proteomes" id="UP001204376"/>
    </source>
</evidence>
<feature type="chain" id="PRO_5047411074" description="Lipoprotein" evidence="1">
    <location>
        <begin position="20"/>
        <end position="103"/>
    </location>
</feature>
<dbReference type="EMBL" id="JANHOH010000001">
    <property type="protein sequence ID" value="MCQ6957305.1"/>
    <property type="molecule type" value="Genomic_DNA"/>
</dbReference>
<evidence type="ECO:0008006" key="4">
    <source>
        <dbReference type="Google" id="ProtNLM"/>
    </source>
</evidence>
<keyword evidence="1" id="KW-0732">Signal</keyword>